<dbReference type="EMBL" id="HE858210">
    <property type="protein sequence ID" value="CCK73976.1"/>
    <property type="molecule type" value="Genomic_DNA"/>
</dbReference>
<dbReference type="Gene3D" id="2.60.120.1120">
    <property type="entry name" value="Sf6-type phage tail needle knob"/>
    <property type="match status" value="1"/>
</dbReference>
<dbReference type="KEGG" id="vg:3416118"/>
<dbReference type="Proteomes" id="UP000211060">
    <property type="component" value="Segment"/>
</dbReference>
<dbReference type="InterPro" id="IPR038681">
    <property type="entry name" value="Phage_tail_NK_sf"/>
</dbReference>
<reference evidence="2" key="1">
    <citation type="thesis" date="2012" institute="CNRS">
        <title>Hsp70 in life cycle of bacteriophages.</title>
        <authorList>
            <person name="Perrody E.P."/>
        </authorList>
    </citation>
    <scope>NUCLEOTIDE SEQUENCE</scope>
    <source>
        <strain evidence="2">RB43-GVA</strain>
    </source>
</reference>
<protein>
    <recommendedName>
        <fullName evidence="1">Sf6-type phage tail needle knob domain-containing protein</fullName>
    </recommendedName>
</protein>
<evidence type="ECO:0000313" key="5">
    <source>
        <dbReference type="Proteomes" id="UP000211060"/>
    </source>
</evidence>
<proteinExistence type="predicted"/>
<evidence type="ECO:0000313" key="4">
    <source>
        <dbReference type="Proteomes" id="UP000001467"/>
    </source>
</evidence>
<evidence type="ECO:0000313" key="2">
    <source>
        <dbReference type="EMBL" id="CCK73976.1"/>
    </source>
</evidence>
<evidence type="ECO:0000313" key="3">
    <source>
        <dbReference type="EMBL" id="CCL97593.1"/>
    </source>
</evidence>
<dbReference type="RefSeq" id="YP_239104.1">
    <property type="nucleotide sequence ID" value="NC_007023.1"/>
</dbReference>
<feature type="domain" description="Sf6-type phage tail needle knob" evidence="1">
    <location>
        <begin position="83"/>
        <end position="229"/>
    </location>
</feature>
<name>K0NYT2_9CAUD</name>
<dbReference type="EMBL" id="HE981739">
    <property type="protein sequence ID" value="CCL97593.1"/>
    <property type="molecule type" value="Genomic_DNA"/>
</dbReference>
<dbReference type="OrthoDB" id="10304at10239"/>
<accession>K0NYT2</accession>
<reference evidence="4 5" key="2">
    <citation type="journal article" date="2012" name="PLoS Genet.">
        <title>A Bacteriophage-Encoded J-Domain Protein Interacts with the DnaK/Hsp70 Chaperone and Stabilizes the Heat-Shock Factor ?(32) of Escherichia coli.</title>
        <authorList>
            <person name="Perrody E."/>
            <person name="Cirinesi A.M."/>
            <person name="Desplats C."/>
            <person name="Keppel F."/>
            <person name="Schwager F."/>
            <person name="Tranier S."/>
            <person name="Georgopoulos C."/>
            <person name="Genevaux P."/>
        </authorList>
    </citation>
    <scope>NUCLEOTIDE SEQUENCE [LARGE SCALE GENOMIC DNA]</scope>
    <source>
        <strain evidence="3">RB43-GVA</strain>
    </source>
</reference>
<evidence type="ECO:0000259" key="1">
    <source>
        <dbReference type="Pfam" id="PF16532"/>
    </source>
</evidence>
<dbReference type="Proteomes" id="UP000001467">
    <property type="component" value="Segment"/>
</dbReference>
<dbReference type="InterPro" id="IPR032395">
    <property type="entry name" value="Phage_tail_NK"/>
</dbReference>
<dbReference type="GeneID" id="3416118"/>
<organism evidence="3 4">
    <name type="scientific">Pseudotevenvirus RB43</name>
    <dbReference type="NCBI Taxonomy" id="115991"/>
    <lineage>
        <taxon>Viruses</taxon>
        <taxon>Duplodnaviria</taxon>
        <taxon>Heunggongvirae</taxon>
        <taxon>Uroviricota</taxon>
        <taxon>Caudoviricetes</taxon>
        <taxon>Pantevenvirales</taxon>
        <taxon>Straboviridae</taxon>
        <taxon>Pseudotevenvirus</taxon>
    </lineage>
</organism>
<sequence>MLISASSVDELNSKVNEMLSQGMYLWGSPFVVPSDYLNQTRFFQQVSNVNPSSGGTDGKSAYQLWVEQPGNEGKTLDDFFDSIAGVRKKSEVFWTGLSLVIPEDTPTNFINLIKGTIPTTGTLEPFFKITDNKLHPFNENSTLTFKLNLKGTFTGATTAQRSVTLDFVGTQGNTLTLNRSQSVTTSTLSFVTFFSVDKNGNMVTNGTAFNIFANGSPFTVSEVLLVAEQRTTQ</sequence>
<dbReference type="Pfam" id="PF16532">
    <property type="entry name" value="Phage_tail_NK"/>
    <property type="match status" value="1"/>
</dbReference>